<evidence type="ECO:0000256" key="2">
    <source>
        <dbReference type="ARBA" id="ARBA00008061"/>
    </source>
</evidence>
<dbReference type="STRING" id="742766.HMPREF9455_00744"/>
<dbReference type="SMART" id="SM00642">
    <property type="entry name" value="Aamy"/>
    <property type="match status" value="1"/>
</dbReference>
<dbReference type="Gene3D" id="3.20.20.80">
    <property type="entry name" value="Glycosidases"/>
    <property type="match status" value="1"/>
</dbReference>
<dbReference type="Pfam" id="PF00128">
    <property type="entry name" value="Alpha-amylase"/>
    <property type="match status" value="1"/>
</dbReference>
<evidence type="ECO:0000256" key="1">
    <source>
        <dbReference type="ARBA" id="ARBA00001913"/>
    </source>
</evidence>
<evidence type="ECO:0000256" key="3">
    <source>
        <dbReference type="ARBA" id="ARBA00022723"/>
    </source>
</evidence>
<keyword evidence="5" id="KW-0119">Carbohydrate metabolism</keyword>
<accession>F5IUH7</accession>
<dbReference type="InterPro" id="IPR006046">
    <property type="entry name" value="Alpha_amylase"/>
</dbReference>
<dbReference type="RefSeq" id="WP_006798259.1">
    <property type="nucleotide sequence ID" value="NZ_GL891979.1"/>
</dbReference>
<dbReference type="PANTHER" id="PTHR43447">
    <property type="entry name" value="ALPHA-AMYLASE"/>
    <property type="match status" value="1"/>
</dbReference>
<dbReference type="GO" id="GO:0005975">
    <property type="term" value="P:carbohydrate metabolic process"/>
    <property type="evidence" value="ECO:0007669"/>
    <property type="project" value="InterPro"/>
</dbReference>
<evidence type="ECO:0000256" key="6">
    <source>
        <dbReference type="ARBA" id="ARBA00023295"/>
    </source>
</evidence>
<protein>
    <recommendedName>
        <fullName evidence="10">Glycosyl hydrolase family 13 catalytic domain-containing protein</fullName>
    </recommendedName>
</protein>
<dbReference type="Gene3D" id="2.60.40.1180">
    <property type="entry name" value="Golgi alpha-mannosidase II"/>
    <property type="match status" value="1"/>
</dbReference>
<evidence type="ECO:0000256" key="9">
    <source>
        <dbReference type="RuleBase" id="RU003615"/>
    </source>
</evidence>
<evidence type="ECO:0000256" key="8">
    <source>
        <dbReference type="PIRSR" id="PIRSR001021-2"/>
    </source>
</evidence>
<keyword evidence="12" id="KW-1185">Reference proteome</keyword>
<dbReference type="InterPro" id="IPR017853">
    <property type="entry name" value="GH"/>
</dbReference>
<keyword evidence="6" id="KW-0326">Glycosidase</keyword>
<feature type="binding site" evidence="8">
    <location>
        <position position="103"/>
    </location>
    <ligand>
        <name>Ca(2+)</name>
        <dbReference type="ChEBI" id="CHEBI:29108"/>
        <label>1</label>
    </ligand>
</feature>
<comment type="cofactor">
    <cofactor evidence="1">
        <name>Ca(2+)</name>
        <dbReference type="ChEBI" id="CHEBI:29108"/>
    </cofactor>
</comment>
<dbReference type="eggNOG" id="COG0366">
    <property type="taxonomic scope" value="Bacteria"/>
</dbReference>
<dbReference type="InterPro" id="IPR006047">
    <property type="entry name" value="GH13_cat_dom"/>
</dbReference>
<comment type="similarity">
    <text evidence="2 9">Belongs to the glycosyl hydrolase 13 family.</text>
</comment>
<name>F5IUH7_9BACT</name>
<dbReference type="OrthoDB" id="9806009at2"/>
<proteinExistence type="inferred from homology"/>
<dbReference type="HOGENOM" id="CLU_024572_2_0_10"/>
<dbReference type="InterPro" id="IPR013776">
    <property type="entry name" value="A-amylase_thermo"/>
</dbReference>
<dbReference type="CDD" id="cd11318">
    <property type="entry name" value="AmyAc_bac_fung_AmyA"/>
    <property type="match status" value="1"/>
</dbReference>
<keyword evidence="8" id="KW-0106">Calcium</keyword>
<comment type="caution">
    <text evidence="11">The sequence shown here is derived from an EMBL/GenBank/DDBJ whole genome shotgun (WGS) entry which is preliminary data.</text>
</comment>
<sequence>MKNGVMMQYFEWNLPNDGNLWKQLKQDARHLHETGITAVWIPPAYKADEQQDEGYATYDLFDLGEFDQNSTVRTKYGTKDELIEMIGELHKNKISVYLDTVMNHKAEGDYTEKFKVKEVDPKARNKDISDEIEIQAWTGYLFKGRGNKYSDFKWHWYHFSGVGFDHPEVIKELNRWGLWVSNELNLDGMRLDAVKHMEDKFVKQFLETVRAERGDDFYSVAEYWNGDLETLEKYLSAVNKTTDLFDVPLHYNMYKASIFGKDYDLQRILDNTLVLHHPDYAVTFVDNHDSQLGSSLESEIEDWFKPSAYALILLMEKGYPCIFYGDYYGTNGEKSCHQPIIDLLLDARRKYAYGEQKDYFNHPSTVGFVRMGDKDHSGSGLVFLMSNGIDGDKIMNVGINRKGEVWYDLTGNVQQKITIDDEGNGNFLVEGGALSVWVKS</sequence>
<keyword evidence="3 8" id="KW-0479">Metal-binding</keyword>
<organism evidence="11 12">
    <name type="scientific">Dysgonomonas gadei ATCC BAA-286</name>
    <dbReference type="NCBI Taxonomy" id="742766"/>
    <lineage>
        <taxon>Bacteria</taxon>
        <taxon>Pseudomonadati</taxon>
        <taxon>Bacteroidota</taxon>
        <taxon>Bacteroidia</taxon>
        <taxon>Bacteroidales</taxon>
        <taxon>Dysgonomonadaceae</taxon>
        <taxon>Dysgonomonas</taxon>
    </lineage>
</organism>
<dbReference type="PRINTS" id="PR00110">
    <property type="entry name" value="ALPHAAMYLASE"/>
</dbReference>
<dbReference type="Proteomes" id="UP000004913">
    <property type="component" value="Unassembled WGS sequence"/>
</dbReference>
<dbReference type="AlphaFoldDB" id="F5IUH7"/>
<gene>
    <name evidence="11" type="ORF">HMPREF9455_00744</name>
</gene>
<evidence type="ECO:0000313" key="11">
    <source>
        <dbReference type="EMBL" id="EGK03174.1"/>
    </source>
</evidence>
<dbReference type="SUPFAM" id="SSF51011">
    <property type="entry name" value="Glycosyl hydrolase domain"/>
    <property type="match status" value="1"/>
</dbReference>
<feature type="domain" description="Glycosyl hydrolase family 13 catalytic" evidence="10">
    <location>
        <begin position="4"/>
        <end position="370"/>
    </location>
</feature>
<feature type="active site" description="Nucleophile" evidence="7">
    <location>
        <position position="192"/>
    </location>
</feature>
<evidence type="ECO:0000313" key="12">
    <source>
        <dbReference type="Proteomes" id="UP000004913"/>
    </source>
</evidence>
<dbReference type="NCBIfam" id="NF006969">
    <property type="entry name" value="PRK09441.1-2"/>
    <property type="match status" value="1"/>
</dbReference>
<dbReference type="InterPro" id="IPR013780">
    <property type="entry name" value="Glyco_hydro_b"/>
</dbReference>
<evidence type="ECO:0000256" key="7">
    <source>
        <dbReference type="PIRSR" id="PIRSR001021-1"/>
    </source>
</evidence>
<evidence type="ECO:0000256" key="4">
    <source>
        <dbReference type="ARBA" id="ARBA00022801"/>
    </source>
</evidence>
<dbReference type="GO" id="GO:0005509">
    <property type="term" value="F:calcium ion binding"/>
    <property type="evidence" value="ECO:0007669"/>
    <property type="project" value="InterPro"/>
</dbReference>
<dbReference type="PIRSF" id="PIRSF001021">
    <property type="entry name" value="Alph-amls_thrmst"/>
    <property type="match status" value="1"/>
</dbReference>
<dbReference type="SUPFAM" id="SSF51445">
    <property type="entry name" value="(Trans)glycosidases"/>
    <property type="match status" value="1"/>
</dbReference>
<dbReference type="GO" id="GO:0004556">
    <property type="term" value="F:alpha-amylase activity"/>
    <property type="evidence" value="ECO:0007669"/>
    <property type="project" value="InterPro"/>
</dbReference>
<dbReference type="EMBL" id="ADLV01000013">
    <property type="protein sequence ID" value="EGK03174.1"/>
    <property type="molecule type" value="Genomic_DNA"/>
</dbReference>
<evidence type="ECO:0000259" key="10">
    <source>
        <dbReference type="SMART" id="SM00642"/>
    </source>
</evidence>
<feature type="binding site" evidence="8">
    <location>
        <position position="196"/>
    </location>
    <ligand>
        <name>Ca(2+)</name>
        <dbReference type="ChEBI" id="CHEBI:29108"/>
        <label>1</label>
    </ligand>
</feature>
<reference evidence="11 12" key="1">
    <citation type="submission" date="2011-04" db="EMBL/GenBank/DDBJ databases">
        <title>The Genome Sequence of Dysgonomonas gadei ATCC BAA-286.</title>
        <authorList>
            <consortium name="The Broad Institute Genome Sequencing Platform"/>
            <person name="Earl A."/>
            <person name="Ward D."/>
            <person name="Feldgarden M."/>
            <person name="Gevers D."/>
            <person name="Pudlo N."/>
            <person name="Martens E."/>
            <person name="Allen-Vercoe E."/>
            <person name="Young S.K."/>
            <person name="Zeng Q."/>
            <person name="Gargeya S."/>
            <person name="Fitzgerald M."/>
            <person name="Haas B."/>
            <person name="Abouelleil A."/>
            <person name="Alvarado L."/>
            <person name="Arachchi H.M."/>
            <person name="Berlin A."/>
            <person name="Brown A."/>
            <person name="Chapman S.B."/>
            <person name="Chen Z."/>
            <person name="Dunbar C."/>
            <person name="Freedman E."/>
            <person name="Gearin G."/>
            <person name="Gellesch M."/>
            <person name="Goldberg J."/>
            <person name="Griggs A."/>
            <person name="Gujja S."/>
            <person name="Heiman D."/>
            <person name="Howarth C."/>
            <person name="Larson L."/>
            <person name="Lui A."/>
            <person name="MacDonald P.J.P."/>
            <person name="Mehta T."/>
            <person name="Montmayeur A."/>
            <person name="Murphy C."/>
            <person name="Neiman D."/>
            <person name="Pearson M."/>
            <person name="Priest M."/>
            <person name="Roberts A."/>
            <person name="Saif S."/>
            <person name="Shea T."/>
            <person name="Shenoy N."/>
            <person name="Sisk P."/>
            <person name="Stolte C."/>
            <person name="Sykes S."/>
            <person name="Yandava C."/>
            <person name="Wortman J."/>
            <person name="Nusbaum C."/>
            <person name="Birren B."/>
        </authorList>
    </citation>
    <scope>NUCLEOTIDE SEQUENCE [LARGE SCALE GENOMIC DNA]</scope>
    <source>
        <strain evidence="11 12">ATCC BAA-286</strain>
    </source>
</reference>
<evidence type="ECO:0000256" key="5">
    <source>
        <dbReference type="ARBA" id="ARBA00023277"/>
    </source>
</evidence>
<keyword evidence="4" id="KW-0378">Hydrolase</keyword>
<feature type="active site" description="Proton donor" evidence="7">
    <location>
        <position position="222"/>
    </location>
</feature>